<dbReference type="SUPFAM" id="SSF53067">
    <property type="entry name" value="Actin-like ATPase domain"/>
    <property type="match status" value="2"/>
</dbReference>
<dbReference type="InterPro" id="IPR018483">
    <property type="entry name" value="Carb_kinase_FGGY_CS"/>
</dbReference>
<evidence type="ECO:0000313" key="7">
    <source>
        <dbReference type="EMBL" id="CEP77751.1"/>
    </source>
</evidence>
<dbReference type="InterPro" id="IPR050406">
    <property type="entry name" value="FGGY_Carb_Kinase"/>
</dbReference>
<dbReference type="Gene3D" id="3.30.420.40">
    <property type="match status" value="2"/>
</dbReference>
<reference evidence="8" key="1">
    <citation type="submission" date="2014-11" db="EMBL/GenBank/DDBJ databases">
        <authorList>
            <person name="Wibberg D."/>
        </authorList>
    </citation>
    <scope>NUCLEOTIDE SEQUENCE [LARGE SCALE GENOMIC DNA]</scope>
    <source>
        <strain evidence="8">L3</strain>
    </source>
</reference>
<dbReference type="STRING" id="1006576.DTL3_0425"/>
<protein>
    <submittedName>
        <fullName evidence="7">Alternative ribulokinase</fullName>
        <ecNumber evidence="7">2.7.1.16</ecNumber>
    </submittedName>
</protein>
<dbReference type="PIRSF" id="PIRSF000538">
    <property type="entry name" value="GlpK"/>
    <property type="match status" value="1"/>
</dbReference>
<dbReference type="PROSITE" id="PS00445">
    <property type="entry name" value="FGGY_KINASES_2"/>
    <property type="match status" value="1"/>
</dbReference>
<name>A0A0C7NIH7_DEFTU</name>
<evidence type="ECO:0000259" key="6">
    <source>
        <dbReference type="Pfam" id="PF02782"/>
    </source>
</evidence>
<dbReference type="HOGENOM" id="CLU_009281_3_3_0"/>
<keyword evidence="3 4" id="KW-0418">Kinase</keyword>
<dbReference type="OrthoDB" id="39631at2"/>
<dbReference type="AlphaFoldDB" id="A0A0C7NIH7"/>
<gene>
    <name evidence="7" type="primary">araB</name>
    <name evidence="7" type="ORF">DTL3_0425</name>
</gene>
<feature type="domain" description="Carbohydrate kinase FGGY C-terminal" evidence="6">
    <location>
        <begin position="261"/>
        <end position="451"/>
    </location>
</feature>
<dbReference type="Pfam" id="PF00370">
    <property type="entry name" value="FGGY_N"/>
    <property type="match status" value="1"/>
</dbReference>
<proteinExistence type="inferred from homology"/>
<dbReference type="KEGG" id="dtn:DTL3_0425"/>
<dbReference type="GO" id="GO:0008741">
    <property type="term" value="F:ribulokinase activity"/>
    <property type="evidence" value="ECO:0007669"/>
    <property type="project" value="UniProtKB-EC"/>
</dbReference>
<dbReference type="Proteomes" id="UP000032809">
    <property type="component" value="Chromosome I"/>
</dbReference>
<evidence type="ECO:0000256" key="1">
    <source>
        <dbReference type="ARBA" id="ARBA00009156"/>
    </source>
</evidence>
<dbReference type="PATRIC" id="fig|1006576.9.peg.419"/>
<evidence type="ECO:0000259" key="5">
    <source>
        <dbReference type="Pfam" id="PF00370"/>
    </source>
</evidence>
<evidence type="ECO:0000256" key="3">
    <source>
        <dbReference type="ARBA" id="ARBA00022777"/>
    </source>
</evidence>
<evidence type="ECO:0000313" key="8">
    <source>
        <dbReference type="Proteomes" id="UP000032809"/>
    </source>
</evidence>
<dbReference type="InterPro" id="IPR018484">
    <property type="entry name" value="FGGY_N"/>
</dbReference>
<dbReference type="PANTHER" id="PTHR43095">
    <property type="entry name" value="SUGAR KINASE"/>
    <property type="match status" value="1"/>
</dbReference>
<dbReference type="Pfam" id="PF02782">
    <property type="entry name" value="FGGY_C"/>
    <property type="match status" value="1"/>
</dbReference>
<organism evidence="7 8">
    <name type="scientific">Defluviitoga tunisiensis</name>
    <dbReference type="NCBI Taxonomy" id="1006576"/>
    <lineage>
        <taxon>Bacteria</taxon>
        <taxon>Thermotogati</taxon>
        <taxon>Thermotogota</taxon>
        <taxon>Thermotogae</taxon>
        <taxon>Petrotogales</taxon>
        <taxon>Petrotogaceae</taxon>
        <taxon>Defluviitoga</taxon>
    </lineage>
</organism>
<keyword evidence="8" id="KW-1185">Reference proteome</keyword>
<dbReference type="CDD" id="cd07804">
    <property type="entry name" value="ASKHA_NBD_FGGY_RrXK-like"/>
    <property type="match status" value="1"/>
</dbReference>
<comment type="similarity">
    <text evidence="1 4">Belongs to the FGGY kinase family.</text>
</comment>
<accession>A0A0C7NIH7</accession>
<evidence type="ECO:0000256" key="2">
    <source>
        <dbReference type="ARBA" id="ARBA00022679"/>
    </source>
</evidence>
<evidence type="ECO:0000256" key="4">
    <source>
        <dbReference type="RuleBase" id="RU003733"/>
    </source>
</evidence>
<dbReference type="PANTHER" id="PTHR43095:SF5">
    <property type="entry name" value="XYLULOSE KINASE"/>
    <property type="match status" value="1"/>
</dbReference>
<sequence length="510" mass="57018">MYLIGTDIGTTGTKTVILDENGTLVSKAYRSYKVNTPKASWAEQEAKVWVEAVIQTLKESLEKANVNPKEVAGVSFSGLYGGSGVPVDKNMSPLYPCLIWMDRRAWQETQWVKDNIPHDKLFEITGNYVDSYFGFTKIMWIRDNLPDIWNKTYKFVSPKDYVIFELTGELSTDYSSAGNLGGIFDIRTKNWSKEMGDALGIPITMLPEKILNSHDIAGYLTKEMSTMTGLIEGTPIISGGIDAPMAQLSAGILNEGEHVFMAGTSTCWGTLLNDRKPTSSKLVNYPYVVEADKLLYTFGGSATTGALVDWFIDEFGQLESNVGKQVGISPYDLLELKAKKVPLGSEGLLALPYFMGERSPIWDPDARGVILGLSLYHQKHHVYRALMESAAYSLRHNMETAKESGIKLNPDCWIVGGVANSELWTKIFADVTGYNMIKLSDNIEAPLGDAFLVGLGTGIFKKPEEIKKWIKIESKIEAKKENFKKYDQYYQLFLELYENTKDIMHKISKL</sequence>
<dbReference type="EMBL" id="LN824141">
    <property type="protein sequence ID" value="CEP77751.1"/>
    <property type="molecule type" value="Genomic_DNA"/>
</dbReference>
<dbReference type="InterPro" id="IPR018485">
    <property type="entry name" value="FGGY_C"/>
</dbReference>
<dbReference type="InterPro" id="IPR000577">
    <property type="entry name" value="Carb_kinase_FGGY"/>
</dbReference>
<feature type="domain" description="Carbohydrate kinase FGGY N-terminal" evidence="5">
    <location>
        <begin position="2"/>
        <end position="248"/>
    </location>
</feature>
<keyword evidence="2 4" id="KW-0808">Transferase</keyword>
<dbReference type="InterPro" id="IPR043129">
    <property type="entry name" value="ATPase_NBD"/>
</dbReference>
<dbReference type="RefSeq" id="WP_045087318.1">
    <property type="nucleotide sequence ID" value="NZ_LN824141.1"/>
</dbReference>
<dbReference type="EC" id="2.7.1.16" evidence="7"/>